<dbReference type="RefSeq" id="XP_040651579.1">
    <property type="nucleotide sequence ID" value="XM_040787807.1"/>
</dbReference>
<comment type="subcellular location">
    <subcellularLocation>
        <location evidence="1">Mitochondrion inner membrane</location>
        <topology evidence="1">Multi-pass membrane protein</topology>
    </subcellularLocation>
</comment>
<name>A0A135LVP7_PENPA</name>
<dbReference type="PANTHER" id="PTHR21382:SF1">
    <property type="entry name" value="NADH DEHYDROGENASE [UBIQUINONE] 1 ALPHA SUBCOMPLEX SUBUNIT 11"/>
    <property type="match status" value="1"/>
</dbReference>
<dbReference type="GO" id="GO:0006120">
    <property type="term" value="P:mitochondrial electron transport, NADH to ubiquinone"/>
    <property type="evidence" value="ECO:0007669"/>
    <property type="project" value="InterPro"/>
</dbReference>
<evidence type="ECO:0000256" key="5">
    <source>
        <dbReference type="ARBA" id="ARBA00023128"/>
    </source>
</evidence>
<dbReference type="EMBL" id="LHQR01000014">
    <property type="protein sequence ID" value="KXG53044.1"/>
    <property type="molecule type" value="Genomic_DNA"/>
</dbReference>
<keyword evidence="3" id="KW-0999">Mitochondrion inner membrane</keyword>
<evidence type="ECO:0000256" key="6">
    <source>
        <dbReference type="ARBA" id="ARBA00023136"/>
    </source>
</evidence>
<keyword evidence="8" id="KW-1185">Reference proteome</keyword>
<dbReference type="Proteomes" id="UP000070168">
    <property type="component" value="Unassembled WGS sequence"/>
</dbReference>
<accession>A0A135LVP7</accession>
<keyword evidence="5" id="KW-0496">Mitochondrion</keyword>
<evidence type="ECO:0000256" key="4">
    <source>
        <dbReference type="ARBA" id="ARBA00022989"/>
    </source>
</evidence>
<dbReference type="GO" id="GO:0005743">
    <property type="term" value="C:mitochondrial inner membrane"/>
    <property type="evidence" value="ECO:0007669"/>
    <property type="project" value="UniProtKB-SubCell"/>
</dbReference>
<evidence type="ECO:0000313" key="8">
    <source>
        <dbReference type="Proteomes" id="UP000070168"/>
    </source>
</evidence>
<organism evidence="7 8">
    <name type="scientific">Penicillium patulum</name>
    <name type="common">Penicillium griseofulvum</name>
    <dbReference type="NCBI Taxonomy" id="5078"/>
    <lineage>
        <taxon>Eukaryota</taxon>
        <taxon>Fungi</taxon>
        <taxon>Dikarya</taxon>
        <taxon>Ascomycota</taxon>
        <taxon>Pezizomycotina</taxon>
        <taxon>Eurotiomycetes</taxon>
        <taxon>Eurotiomycetidae</taxon>
        <taxon>Eurotiales</taxon>
        <taxon>Aspergillaceae</taxon>
        <taxon>Penicillium</taxon>
    </lineage>
</organism>
<proteinExistence type="predicted"/>
<dbReference type="STRING" id="5078.A0A135LVP7"/>
<dbReference type="PANTHER" id="PTHR21382">
    <property type="entry name" value="NADH-UBIQUINONE OXIDOREDUCTASE SUBUNIT"/>
    <property type="match status" value="1"/>
</dbReference>
<gene>
    <name evidence="7" type="ORF">PGRI_000940</name>
</gene>
<dbReference type="GeneID" id="63703107"/>
<protein>
    <submittedName>
        <fullName evidence="7">Mitochondrial inner membrane translocase subunit Tim17/Tim22/Tim23/peroxisomal protein PMP24</fullName>
    </submittedName>
</protein>
<keyword evidence="4" id="KW-1133">Transmembrane helix</keyword>
<sequence>MAHHDEDHSYHPKDAISAAMKATALTGSVGLFAAAVQNTLTKQNVGTLGVFVRGGGIITTFAAMGGTYEFIKSASANLREKDDHYNVALGGFFSGAILGLRVRTLPAVLGYGIALSTAMTAFEYTGGSLFGYQKDTSVDEFDRRTALRKAFQTPGEQTISELGEGRGIYGPGYEDRRRERLKATYGIDVPTSPVPAS</sequence>
<evidence type="ECO:0000256" key="3">
    <source>
        <dbReference type="ARBA" id="ARBA00022792"/>
    </source>
</evidence>
<dbReference type="OrthoDB" id="1913277at2759"/>
<evidence type="ECO:0000313" key="7">
    <source>
        <dbReference type="EMBL" id="KXG53044.1"/>
    </source>
</evidence>
<dbReference type="Pfam" id="PF02466">
    <property type="entry name" value="Tim17"/>
    <property type="match status" value="1"/>
</dbReference>
<dbReference type="AlphaFoldDB" id="A0A135LVP7"/>
<dbReference type="OMA" id="TMMNLRE"/>
<evidence type="ECO:0000256" key="1">
    <source>
        <dbReference type="ARBA" id="ARBA00004448"/>
    </source>
</evidence>
<dbReference type="InterPro" id="IPR039205">
    <property type="entry name" value="NDUFA11"/>
</dbReference>
<comment type="caution">
    <text evidence="7">The sequence shown here is derived from an EMBL/GenBank/DDBJ whole genome shotgun (WGS) entry which is preliminary data.</text>
</comment>
<evidence type="ECO:0000256" key="2">
    <source>
        <dbReference type="ARBA" id="ARBA00022692"/>
    </source>
</evidence>
<keyword evidence="2" id="KW-0812">Transmembrane</keyword>
<keyword evidence="6" id="KW-0472">Membrane</keyword>
<dbReference type="GO" id="GO:0045271">
    <property type="term" value="C:respiratory chain complex I"/>
    <property type="evidence" value="ECO:0007669"/>
    <property type="project" value="InterPro"/>
</dbReference>
<reference evidence="7 8" key="1">
    <citation type="journal article" date="2016" name="BMC Genomics">
        <title>Genome sequencing and secondary metabolism of the postharvest pathogen Penicillium griseofulvum.</title>
        <authorList>
            <person name="Banani H."/>
            <person name="Marcet-Houben M."/>
            <person name="Ballester A.R."/>
            <person name="Abbruscato P."/>
            <person name="Gonzalez-Candelas L."/>
            <person name="Gabaldon T."/>
            <person name="Spadaro D."/>
        </authorList>
    </citation>
    <scope>NUCLEOTIDE SEQUENCE [LARGE SCALE GENOMIC DNA]</scope>
    <source>
        <strain evidence="7 8">PG3</strain>
    </source>
</reference>